<evidence type="ECO:0000256" key="1">
    <source>
        <dbReference type="SAM" id="Phobius"/>
    </source>
</evidence>
<accession>A0A840TS24</accession>
<reference evidence="3 4" key="1">
    <citation type="submission" date="2020-08" db="EMBL/GenBank/DDBJ databases">
        <title>Genomic Encyclopedia of Type Strains, Phase IV (KMG-IV): sequencing the most valuable type-strain genomes for metagenomic binning, comparative biology and taxonomic classification.</title>
        <authorList>
            <person name="Goeker M."/>
        </authorList>
    </citation>
    <scope>NUCLEOTIDE SEQUENCE [LARGE SCALE GENOMIC DNA]</scope>
    <source>
        <strain evidence="3 4">DSM 105074</strain>
    </source>
</reference>
<feature type="domain" description="2TM" evidence="2">
    <location>
        <begin position="13"/>
        <end position="70"/>
    </location>
</feature>
<evidence type="ECO:0000313" key="4">
    <source>
        <dbReference type="Proteomes" id="UP000557307"/>
    </source>
</evidence>
<protein>
    <recommendedName>
        <fullName evidence="2">2TM domain-containing protein</fullName>
    </recommendedName>
</protein>
<proteinExistence type="predicted"/>
<organism evidence="3 4">
    <name type="scientific">Rhabdobacter roseus</name>
    <dbReference type="NCBI Taxonomy" id="1655419"/>
    <lineage>
        <taxon>Bacteria</taxon>
        <taxon>Pseudomonadati</taxon>
        <taxon>Bacteroidota</taxon>
        <taxon>Cytophagia</taxon>
        <taxon>Cytophagales</taxon>
        <taxon>Cytophagaceae</taxon>
        <taxon>Rhabdobacter</taxon>
    </lineage>
</organism>
<feature type="transmembrane region" description="Helical" evidence="1">
    <location>
        <begin position="45"/>
        <end position="64"/>
    </location>
</feature>
<gene>
    <name evidence="3" type="ORF">HNQ92_005318</name>
</gene>
<dbReference type="RefSeq" id="WP_184178976.1">
    <property type="nucleotide sequence ID" value="NZ_JACHGF010000014.1"/>
</dbReference>
<keyword evidence="4" id="KW-1185">Reference proteome</keyword>
<dbReference type="AlphaFoldDB" id="A0A840TS24"/>
<dbReference type="Proteomes" id="UP000557307">
    <property type="component" value="Unassembled WGS sequence"/>
</dbReference>
<dbReference type="EMBL" id="JACHGF010000014">
    <property type="protein sequence ID" value="MBB5287156.1"/>
    <property type="molecule type" value="Genomic_DNA"/>
</dbReference>
<dbReference type="InterPro" id="IPR025698">
    <property type="entry name" value="2TM_dom"/>
</dbReference>
<keyword evidence="1" id="KW-0472">Membrane</keyword>
<evidence type="ECO:0000313" key="3">
    <source>
        <dbReference type="EMBL" id="MBB5287156.1"/>
    </source>
</evidence>
<feature type="transmembrane region" description="Helical" evidence="1">
    <location>
        <begin position="21"/>
        <end position="39"/>
    </location>
</feature>
<sequence>MESTNEKLWRIARQRARVKNNAISYLIVNTFLIGIWYFSSGYSHFFWPMFPLIFWGMGLGFEYYHAYHDNGGVAEREYQKLLKEEERSRR</sequence>
<dbReference type="Pfam" id="PF13239">
    <property type="entry name" value="2TM"/>
    <property type="match status" value="1"/>
</dbReference>
<keyword evidence="1" id="KW-0812">Transmembrane</keyword>
<name>A0A840TS24_9BACT</name>
<evidence type="ECO:0000259" key="2">
    <source>
        <dbReference type="Pfam" id="PF13239"/>
    </source>
</evidence>
<keyword evidence="1" id="KW-1133">Transmembrane helix</keyword>
<comment type="caution">
    <text evidence="3">The sequence shown here is derived from an EMBL/GenBank/DDBJ whole genome shotgun (WGS) entry which is preliminary data.</text>
</comment>